<dbReference type="InterPro" id="IPR033708">
    <property type="entry name" value="Anticodon_Ile_BEm"/>
</dbReference>
<dbReference type="CDD" id="cd07960">
    <property type="entry name" value="Anticodon_Ia_Ile_BEm"/>
    <property type="match status" value="1"/>
</dbReference>
<reference evidence="13" key="1">
    <citation type="submission" date="2016-05" db="EMBL/GenBank/DDBJ databases">
        <title>Comparative genomics of biotechnologically important yeasts.</title>
        <authorList>
            <consortium name="DOE Joint Genome Institute"/>
            <person name="Riley R."/>
            <person name="Haridas S."/>
            <person name="Wolfe K.H."/>
            <person name="Lopes M.R."/>
            <person name="Hittinger C.T."/>
            <person name="Goker M."/>
            <person name="Salamov A."/>
            <person name="Wisecaver J."/>
            <person name="Long T.M."/>
            <person name="Aerts A.L."/>
            <person name="Barry K."/>
            <person name="Choi C."/>
            <person name="Clum A."/>
            <person name="Coughlan A.Y."/>
            <person name="Deshpande S."/>
            <person name="Douglass A.P."/>
            <person name="Hanson S.J."/>
            <person name="Klenk H.-P."/>
            <person name="Labutti K."/>
            <person name="Lapidus A."/>
            <person name="Lindquist E."/>
            <person name="Lipzen A."/>
            <person name="Meier-Kolthoff J.P."/>
            <person name="Ohm R.A."/>
            <person name="Otillar R.P."/>
            <person name="Pangilinan J."/>
            <person name="Peng Y."/>
            <person name="Rokas A."/>
            <person name="Rosa C.A."/>
            <person name="Scheuner C."/>
            <person name="Sibirny A.A."/>
            <person name="Slot J.C."/>
            <person name="Stielow J.B."/>
            <person name="Sun H."/>
            <person name="Kurtzman C.P."/>
            <person name="Blackwell M."/>
            <person name="Grigoriev I.V."/>
            <person name="Jeffries T.W."/>
        </authorList>
    </citation>
    <scope>NUCLEOTIDE SEQUENCE [LARGE SCALE GENOMIC DNA]</scope>
    <source>
        <strain evidence="13">NRRL Y-2460</strain>
    </source>
</reference>
<dbReference type="InterPro" id="IPR050081">
    <property type="entry name" value="Ile-tRNA_ligase"/>
</dbReference>
<dbReference type="Gene3D" id="3.40.50.620">
    <property type="entry name" value="HUPs"/>
    <property type="match status" value="2"/>
</dbReference>
<feature type="domain" description="Aminoacyl-tRNA synthetase class Ia" evidence="10">
    <location>
        <begin position="84"/>
        <end position="728"/>
    </location>
</feature>
<protein>
    <recommendedName>
        <fullName evidence="2">isoleucine--tRNA ligase</fullName>
        <ecNumber evidence="2">6.1.1.5</ecNumber>
    </recommendedName>
    <alternativeName>
        <fullName evidence="8">Isoleucyl-tRNA synthetase</fullName>
    </alternativeName>
</protein>
<dbReference type="GO" id="GO:0000049">
    <property type="term" value="F:tRNA binding"/>
    <property type="evidence" value="ECO:0007669"/>
    <property type="project" value="InterPro"/>
</dbReference>
<dbReference type="GO" id="GO:0006428">
    <property type="term" value="P:isoleucyl-tRNA aminoacylation"/>
    <property type="evidence" value="ECO:0007669"/>
    <property type="project" value="InterPro"/>
</dbReference>
<dbReference type="AlphaFoldDB" id="A0A1E4TR56"/>
<dbReference type="InterPro" id="IPR002301">
    <property type="entry name" value="Ile-tRNA-ligase"/>
</dbReference>
<keyword evidence="13" id="KW-1185">Reference proteome</keyword>
<dbReference type="Pfam" id="PF00133">
    <property type="entry name" value="tRNA-synt_1"/>
    <property type="match status" value="1"/>
</dbReference>
<evidence type="ECO:0000313" key="12">
    <source>
        <dbReference type="EMBL" id="ODV94219.1"/>
    </source>
</evidence>
<accession>A0A1E4TR56</accession>
<evidence type="ECO:0000313" key="13">
    <source>
        <dbReference type="Proteomes" id="UP000094236"/>
    </source>
</evidence>
<dbReference type="GO" id="GO:0002161">
    <property type="term" value="F:aminoacyl-tRNA deacylase activity"/>
    <property type="evidence" value="ECO:0007669"/>
    <property type="project" value="InterPro"/>
</dbReference>
<dbReference type="InterPro" id="IPR009080">
    <property type="entry name" value="tRNAsynth_Ia_anticodon-bd"/>
</dbReference>
<evidence type="ECO:0000259" key="10">
    <source>
        <dbReference type="Pfam" id="PF00133"/>
    </source>
</evidence>
<feature type="domain" description="Methionyl/Valyl/Leucyl/Isoleucyl-tRNA synthetase anticodon-binding" evidence="11">
    <location>
        <begin position="771"/>
        <end position="899"/>
    </location>
</feature>
<evidence type="ECO:0000256" key="6">
    <source>
        <dbReference type="ARBA" id="ARBA00022917"/>
    </source>
</evidence>
<gene>
    <name evidence="12" type="ORF">PACTADRAFT_60287</name>
</gene>
<evidence type="ECO:0000256" key="1">
    <source>
        <dbReference type="ARBA" id="ARBA00005594"/>
    </source>
</evidence>
<evidence type="ECO:0000256" key="7">
    <source>
        <dbReference type="ARBA" id="ARBA00023146"/>
    </source>
</evidence>
<dbReference type="GO" id="GO:0032543">
    <property type="term" value="P:mitochondrial translation"/>
    <property type="evidence" value="ECO:0007669"/>
    <property type="project" value="EnsemblFungi"/>
</dbReference>
<keyword evidence="7 9" id="KW-0030">Aminoacyl-tRNA synthetase</keyword>
<organism evidence="12 13">
    <name type="scientific">Pachysolen tannophilus NRRL Y-2460</name>
    <dbReference type="NCBI Taxonomy" id="669874"/>
    <lineage>
        <taxon>Eukaryota</taxon>
        <taxon>Fungi</taxon>
        <taxon>Dikarya</taxon>
        <taxon>Ascomycota</taxon>
        <taxon>Saccharomycotina</taxon>
        <taxon>Pichiomycetes</taxon>
        <taxon>Pachysolenaceae</taxon>
        <taxon>Pachysolen</taxon>
    </lineage>
</organism>
<dbReference type="SUPFAM" id="SSF47323">
    <property type="entry name" value="Anticodon-binding domain of a subclass of class I aminoacyl-tRNA synthetases"/>
    <property type="match status" value="1"/>
</dbReference>
<keyword evidence="5 9" id="KW-0067">ATP-binding</keyword>
<dbReference type="CDD" id="cd00818">
    <property type="entry name" value="IleRS_core"/>
    <property type="match status" value="1"/>
</dbReference>
<evidence type="ECO:0000256" key="5">
    <source>
        <dbReference type="ARBA" id="ARBA00022840"/>
    </source>
</evidence>
<dbReference type="SUPFAM" id="SSF52374">
    <property type="entry name" value="Nucleotidylyl transferase"/>
    <property type="match status" value="1"/>
</dbReference>
<evidence type="ECO:0000256" key="2">
    <source>
        <dbReference type="ARBA" id="ARBA00013165"/>
    </source>
</evidence>
<name>A0A1E4TR56_PACTA</name>
<evidence type="ECO:0000256" key="9">
    <source>
        <dbReference type="RuleBase" id="RU363035"/>
    </source>
</evidence>
<dbReference type="InterPro" id="IPR023585">
    <property type="entry name" value="Ile-tRNA-ligase_type1"/>
</dbReference>
<sequence>MKLLCEGVNGVAKRLNFQLYVGKHYYSTKQKKNSVEDNDDLSHKYSLSLKLPSTEFPNRSSQELIQNKLIPQCSTNLYDWNSGKEVDSIKDLFILHDGPPYANGNLHIGHALNKILKDMVNRFQLINGKKIFYKPGWDCHGLPIELKALEKLNSSTKRKDLDPVKIRKLGKEHALQAVNLQSEDFKSWAIMGDFMNPYKTLDNTYVVTQLKMFKKMFDNGLIHRQKKPVYWGCENSTALAEGELEYNENHKSTAAYIKFQMVNFKLADVDVEITGNTSALIWTSTPWTIVSNKAISINENLTYSILKSQQHGYLIVAEDLISNCAKFDGTIKDTKIRFLGKQLVGSTYSNPFTNEALPIISGSHVTNTAGTGLVHTAPGHGHDDYLVCLENGIKPYSPVDNYGRYTEKVPDSCRDLIKKKVLGEGNELMINKLQTLNMLFHLDRNYIHSYPYDWRSKKPIIIRSTPQWFINVEKIKKITTELLNSRVKFFPERGSKRLISFIKNRNEWCISRQRSWGVPIPVIYDKNTDEAILTDDLLDKIINVVEKDSPNKWFDPNSSIIEWLPESLQDKADHLVRGTDTMDVWFDSGTSWNIIEQYLVENNFIQDANARGYLADIYLEGSDQHRGWFQSSILTKMATTKAASLPETDLHIESSSSTFDNIVLPYNKIITHGFTLDEKGNKMSKSLGNIISPDSIIYGDKKAKLPAIGVDGLRLWVAQSDYSNDVNVGSTILKRVGENLKKIRITLRFLLGNLNDFNGEEVSYENLSFLDKFTLSKLSNLSLASKENFENFSYSKIIRELNNHMNVNLSSIYFDISKDCLYADGTSSHRRRSIQTVLVAIFKTYISILSPILPVLTQEAWNHAPDFITNGTASPFMKNWYQLPLEFRDLTLEAEFENIIWPIKDQLKILVDKGSRIDKAIKNTLETKVYITTQNQNSNTLNVLNKHREHLADYFLTSKLCINDNVPKDKSDYNYESKFTVGEDEVTVNVLRNENFKCPRCWKFQSLEEDSLCHRCSELVE</sequence>
<evidence type="ECO:0000259" key="11">
    <source>
        <dbReference type="Pfam" id="PF08264"/>
    </source>
</evidence>
<dbReference type="SUPFAM" id="SSF50677">
    <property type="entry name" value="ValRS/IleRS/LeuRS editing domain"/>
    <property type="match status" value="1"/>
</dbReference>
<keyword evidence="4 9" id="KW-0547">Nucleotide-binding</keyword>
<keyword evidence="3 9" id="KW-0436">Ligase</keyword>
<dbReference type="Gene3D" id="3.90.740.10">
    <property type="entry name" value="Valyl/Leucyl/Isoleucyl-tRNA synthetase, editing domain"/>
    <property type="match status" value="1"/>
</dbReference>
<dbReference type="Gene3D" id="1.10.730.20">
    <property type="match status" value="1"/>
</dbReference>
<dbReference type="NCBIfam" id="TIGR00392">
    <property type="entry name" value="ileS"/>
    <property type="match status" value="1"/>
</dbReference>
<dbReference type="EC" id="6.1.1.5" evidence="2"/>
<dbReference type="PROSITE" id="PS00178">
    <property type="entry name" value="AA_TRNA_LIGASE_I"/>
    <property type="match status" value="1"/>
</dbReference>
<evidence type="ECO:0000256" key="8">
    <source>
        <dbReference type="ARBA" id="ARBA00032665"/>
    </source>
</evidence>
<dbReference type="InterPro" id="IPR001412">
    <property type="entry name" value="aa-tRNA-synth_I_CS"/>
</dbReference>
<dbReference type="GO" id="GO:0005739">
    <property type="term" value="C:mitochondrion"/>
    <property type="evidence" value="ECO:0007669"/>
    <property type="project" value="EnsemblFungi"/>
</dbReference>
<dbReference type="PANTHER" id="PTHR42765">
    <property type="entry name" value="SOLEUCYL-TRNA SYNTHETASE"/>
    <property type="match status" value="1"/>
</dbReference>
<dbReference type="PANTHER" id="PTHR42765:SF1">
    <property type="entry name" value="ISOLEUCINE--TRNA LIGASE, MITOCHONDRIAL"/>
    <property type="match status" value="1"/>
</dbReference>
<dbReference type="Pfam" id="PF08264">
    <property type="entry name" value="Anticodon_1"/>
    <property type="match status" value="1"/>
</dbReference>
<dbReference type="HAMAP" id="MF_02002">
    <property type="entry name" value="Ile_tRNA_synth_type1"/>
    <property type="match status" value="1"/>
</dbReference>
<evidence type="ECO:0000256" key="4">
    <source>
        <dbReference type="ARBA" id="ARBA00022741"/>
    </source>
</evidence>
<dbReference type="InterPro" id="IPR002300">
    <property type="entry name" value="aa-tRNA-synth_Ia"/>
</dbReference>
<comment type="similarity">
    <text evidence="1 9">Belongs to the class-I aminoacyl-tRNA synthetase family.</text>
</comment>
<dbReference type="Proteomes" id="UP000094236">
    <property type="component" value="Unassembled WGS sequence"/>
</dbReference>
<dbReference type="InterPro" id="IPR014729">
    <property type="entry name" value="Rossmann-like_a/b/a_fold"/>
</dbReference>
<keyword evidence="6 9" id="KW-0648">Protein biosynthesis</keyword>
<dbReference type="OrthoDB" id="10264412at2759"/>
<dbReference type="GO" id="GO:0005524">
    <property type="term" value="F:ATP binding"/>
    <property type="evidence" value="ECO:0007669"/>
    <property type="project" value="UniProtKB-KW"/>
</dbReference>
<dbReference type="STRING" id="669874.A0A1E4TR56"/>
<dbReference type="InterPro" id="IPR013155">
    <property type="entry name" value="M/V/L/I-tRNA-synth_anticd-bd"/>
</dbReference>
<dbReference type="PRINTS" id="PR00984">
    <property type="entry name" value="TRNASYNTHILE"/>
</dbReference>
<dbReference type="GO" id="GO:0004822">
    <property type="term" value="F:isoleucine-tRNA ligase activity"/>
    <property type="evidence" value="ECO:0007669"/>
    <property type="project" value="UniProtKB-EC"/>
</dbReference>
<dbReference type="EMBL" id="KV454016">
    <property type="protein sequence ID" value="ODV94219.1"/>
    <property type="molecule type" value="Genomic_DNA"/>
</dbReference>
<dbReference type="InterPro" id="IPR009008">
    <property type="entry name" value="Val/Leu/Ile-tRNA-synth_edit"/>
</dbReference>
<proteinExistence type="inferred from homology"/>
<evidence type="ECO:0000256" key="3">
    <source>
        <dbReference type="ARBA" id="ARBA00022598"/>
    </source>
</evidence>